<dbReference type="Proteomes" id="UP000826661">
    <property type="component" value="Chromosome VII"/>
</dbReference>
<accession>A0A8G0LPI3</accession>
<reference evidence="2 3" key="1">
    <citation type="journal article" date="2021" name="BMC Genomics">
        <title>Telomere-to-telomere genome assembly of asparaginase-producing Trichoderma simmonsii.</title>
        <authorList>
            <person name="Chung D."/>
            <person name="Kwon Y.M."/>
            <person name="Yang Y."/>
        </authorList>
    </citation>
    <scope>NUCLEOTIDE SEQUENCE [LARGE SCALE GENOMIC DNA]</scope>
    <source>
        <strain evidence="2 3">GH-Sj1</strain>
    </source>
</reference>
<proteinExistence type="predicted"/>
<organism evidence="2 3">
    <name type="scientific">Trichoderma simmonsii</name>
    <dbReference type="NCBI Taxonomy" id="1491479"/>
    <lineage>
        <taxon>Eukaryota</taxon>
        <taxon>Fungi</taxon>
        <taxon>Dikarya</taxon>
        <taxon>Ascomycota</taxon>
        <taxon>Pezizomycotina</taxon>
        <taxon>Sordariomycetes</taxon>
        <taxon>Hypocreomycetidae</taxon>
        <taxon>Hypocreales</taxon>
        <taxon>Hypocreaceae</taxon>
        <taxon>Trichoderma</taxon>
    </lineage>
</organism>
<evidence type="ECO:0000313" key="2">
    <source>
        <dbReference type="EMBL" id="QYT05762.1"/>
    </source>
</evidence>
<dbReference type="EMBL" id="CP075870">
    <property type="protein sequence ID" value="QYT05762.1"/>
    <property type="molecule type" value="Genomic_DNA"/>
</dbReference>
<feature type="compositionally biased region" description="Basic and acidic residues" evidence="1">
    <location>
        <begin position="63"/>
        <end position="76"/>
    </location>
</feature>
<dbReference type="Gene3D" id="3.40.50.300">
    <property type="entry name" value="P-loop containing nucleotide triphosphate hydrolases"/>
    <property type="match status" value="1"/>
</dbReference>
<evidence type="ECO:0000313" key="3">
    <source>
        <dbReference type="Proteomes" id="UP000826661"/>
    </source>
</evidence>
<name>A0A8G0LPI3_9HYPO</name>
<sequence length="123" mass="14231">MIFVDVVDGQERKQNASYVNPTNARFVAELVSRLAASAPMFSAKSYMDDRFDTERYKGKKGKGKDQDREKREKDREERIQQFLRTYEWGRILIVTGYSEQKRLLLETLAELPEAEVPPGLVSV</sequence>
<keyword evidence="3" id="KW-1185">Reference proteome</keyword>
<protein>
    <submittedName>
        <fullName evidence="2">AAA_12 domain-containing protein</fullName>
    </submittedName>
</protein>
<evidence type="ECO:0000256" key="1">
    <source>
        <dbReference type="SAM" id="MobiDB-lite"/>
    </source>
</evidence>
<dbReference type="InterPro" id="IPR027417">
    <property type="entry name" value="P-loop_NTPase"/>
</dbReference>
<dbReference type="AlphaFoldDB" id="A0A8G0LPI3"/>
<feature type="region of interest" description="Disordered" evidence="1">
    <location>
        <begin position="52"/>
        <end position="76"/>
    </location>
</feature>
<gene>
    <name evidence="2" type="ORF">H0G86_012644</name>
</gene>